<dbReference type="InterPro" id="IPR013103">
    <property type="entry name" value="RVT_2"/>
</dbReference>
<reference evidence="2 3" key="1">
    <citation type="submission" date="2016-10" db="EMBL/GenBank/DDBJ databases">
        <authorList>
            <person name="Varghese N."/>
        </authorList>
    </citation>
    <scope>NUCLEOTIDE SEQUENCE [LARGE SCALE GENOMIC DNA]</scope>
</reference>
<evidence type="ECO:0000313" key="2">
    <source>
        <dbReference type="EMBL" id="SMY28043.1"/>
    </source>
</evidence>
<dbReference type="InterPro" id="IPR043502">
    <property type="entry name" value="DNA/RNA_pol_sf"/>
</dbReference>
<accession>A0A1Y6LUH7</accession>
<evidence type="ECO:0000259" key="1">
    <source>
        <dbReference type="Pfam" id="PF07727"/>
    </source>
</evidence>
<dbReference type="EMBL" id="LT882684">
    <property type="protein sequence ID" value="SMY28043.1"/>
    <property type="molecule type" value="Genomic_DNA"/>
</dbReference>
<sequence>MEQTNNNKQTNYEIEQIDVKTAFLYRLIKDIVYVEQPHEFAEGDDVCLLNRALYGLKQSPRTWYETLTAYFEKIGFKLLDADISVFIRGNVFIAVYVNDLLIVGPSKKEISNIKAQLSKRFEMSDLGPYAYYLGITVRRDRVNRKIYLGQQAYIKKFLRDHNMWEQKVKTMPIDSSAKIEPAEEGYIALDELRKKYQSAVGLLMYAMLGTRPDIAYLVSVVSRFCANPTEAH</sequence>
<evidence type="ECO:0000313" key="3">
    <source>
        <dbReference type="Proteomes" id="UP000215453"/>
    </source>
</evidence>
<name>A0A1Y6LUH7_ZYMTR</name>
<proteinExistence type="predicted"/>
<dbReference type="AlphaFoldDB" id="A0A1Y6LUH7"/>
<organism evidence="2 3">
    <name type="scientific">Zymoseptoria tritici ST99CH_1A5</name>
    <dbReference type="NCBI Taxonomy" id="1276529"/>
    <lineage>
        <taxon>Eukaryota</taxon>
        <taxon>Fungi</taxon>
        <taxon>Dikarya</taxon>
        <taxon>Ascomycota</taxon>
        <taxon>Pezizomycotina</taxon>
        <taxon>Dothideomycetes</taxon>
        <taxon>Dothideomycetidae</taxon>
        <taxon>Mycosphaerellales</taxon>
        <taxon>Mycosphaerellaceae</taxon>
        <taxon>Zymoseptoria</taxon>
    </lineage>
</organism>
<gene>
    <name evidence="2" type="ORF">ZT1A5_G9488</name>
</gene>
<dbReference type="Pfam" id="PF07727">
    <property type="entry name" value="RVT_2"/>
    <property type="match status" value="1"/>
</dbReference>
<protein>
    <recommendedName>
        <fullName evidence="1">Reverse transcriptase Ty1/copia-type domain-containing protein</fullName>
    </recommendedName>
</protein>
<dbReference type="Proteomes" id="UP000215453">
    <property type="component" value="Chromosome 9"/>
</dbReference>
<feature type="domain" description="Reverse transcriptase Ty1/copia-type" evidence="1">
    <location>
        <begin position="9"/>
        <end position="173"/>
    </location>
</feature>
<dbReference type="SUPFAM" id="SSF56672">
    <property type="entry name" value="DNA/RNA polymerases"/>
    <property type="match status" value="1"/>
</dbReference>